<name>A0A9P4M278_9PEZI</name>
<dbReference type="SUPFAM" id="SSF56784">
    <property type="entry name" value="HAD-like"/>
    <property type="match status" value="1"/>
</dbReference>
<gene>
    <name evidence="2" type="ORF">NA57DRAFT_44501</name>
</gene>
<evidence type="ECO:0000313" key="3">
    <source>
        <dbReference type="Proteomes" id="UP000799772"/>
    </source>
</evidence>
<dbReference type="OrthoDB" id="40579at2759"/>
<reference evidence="2" key="1">
    <citation type="journal article" date="2020" name="Stud. Mycol.">
        <title>101 Dothideomycetes genomes: a test case for predicting lifestyles and emergence of pathogens.</title>
        <authorList>
            <person name="Haridas S."/>
            <person name="Albert R."/>
            <person name="Binder M."/>
            <person name="Bloem J."/>
            <person name="Labutti K."/>
            <person name="Salamov A."/>
            <person name="Andreopoulos B."/>
            <person name="Baker S."/>
            <person name="Barry K."/>
            <person name="Bills G."/>
            <person name="Bluhm B."/>
            <person name="Cannon C."/>
            <person name="Castanera R."/>
            <person name="Culley D."/>
            <person name="Daum C."/>
            <person name="Ezra D."/>
            <person name="Gonzalez J."/>
            <person name="Henrissat B."/>
            <person name="Kuo A."/>
            <person name="Liang C."/>
            <person name="Lipzen A."/>
            <person name="Lutzoni F."/>
            <person name="Magnuson J."/>
            <person name="Mondo S."/>
            <person name="Nolan M."/>
            <person name="Ohm R."/>
            <person name="Pangilinan J."/>
            <person name="Park H.-J."/>
            <person name="Ramirez L."/>
            <person name="Alfaro M."/>
            <person name="Sun H."/>
            <person name="Tritt A."/>
            <person name="Yoshinaga Y."/>
            <person name="Zwiers L.-H."/>
            <person name="Turgeon B."/>
            <person name="Goodwin S."/>
            <person name="Spatafora J."/>
            <person name="Crous P."/>
            <person name="Grigoriev I."/>
        </authorList>
    </citation>
    <scope>NUCLEOTIDE SEQUENCE</scope>
    <source>
        <strain evidence="2">CBS 133067</strain>
    </source>
</reference>
<accession>A0A9P4M278</accession>
<dbReference type="Gene3D" id="1.10.150.240">
    <property type="entry name" value="Putative phosphatase, domain 2"/>
    <property type="match status" value="1"/>
</dbReference>
<dbReference type="AlphaFoldDB" id="A0A9P4M278"/>
<dbReference type="NCBIfam" id="TIGR01509">
    <property type="entry name" value="HAD-SF-IA-v3"/>
    <property type="match status" value="1"/>
</dbReference>
<dbReference type="InterPro" id="IPR036412">
    <property type="entry name" value="HAD-like_sf"/>
</dbReference>
<dbReference type="Gene3D" id="3.40.50.1000">
    <property type="entry name" value="HAD superfamily/HAD-like"/>
    <property type="match status" value="1"/>
</dbReference>
<keyword evidence="2" id="KW-0378">Hydrolase</keyword>
<dbReference type="SFLD" id="SFLDS00003">
    <property type="entry name" value="Haloacid_Dehalogenase"/>
    <property type="match status" value="1"/>
</dbReference>
<feature type="region of interest" description="Disordered" evidence="1">
    <location>
        <begin position="223"/>
        <end position="249"/>
    </location>
</feature>
<organism evidence="2 3">
    <name type="scientific">Rhizodiscina lignyota</name>
    <dbReference type="NCBI Taxonomy" id="1504668"/>
    <lineage>
        <taxon>Eukaryota</taxon>
        <taxon>Fungi</taxon>
        <taxon>Dikarya</taxon>
        <taxon>Ascomycota</taxon>
        <taxon>Pezizomycotina</taxon>
        <taxon>Dothideomycetes</taxon>
        <taxon>Pleosporomycetidae</taxon>
        <taxon>Aulographales</taxon>
        <taxon>Rhizodiscinaceae</taxon>
        <taxon>Rhizodiscina</taxon>
    </lineage>
</organism>
<dbReference type="Pfam" id="PF00702">
    <property type="entry name" value="Hydrolase"/>
    <property type="match status" value="1"/>
</dbReference>
<feature type="compositionally biased region" description="Polar residues" evidence="1">
    <location>
        <begin position="236"/>
        <end position="245"/>
    </location>
</feature>
<dbReference type="InterPro" id="IPR006439">
    <property type="entry name" value="HAD-SF_hydro_IA"/>
</dbReference>
<dbReference type="EMBL" id="ML978131">
    <property type="protein sequence ID" value="KAF2095396.1"/>
    <property type="molecule type" value="Genomic_DNA"/>
</dbReference>
<dbReference type="PANTHER" id="PTHR18901:SF38">
    <property type="entry name" value="PSEUDOURIDINE-5'-PHOSPHATASE"/>
    <property type="match status" value="1"/>
</dbReference>
<dbReference type="Proteomes" id="UP000799772">
    <property type="component" value="Unassembled WGS sequence"/>
</dbReference>
<dbReference type="SFLD" id="SFLDG01129">
    <property type="entry name" value="C1.5:_HAD__Beta-PGM__Phosphata"/>
    <property type="match status" value="1"/>
</dbReference>
<sequence>MAIQFPPVRACIFDVDGTLINSEDVYTEIYNNILREYGKPDFPWAIKAIQQSRGTSRILDWANLPLSAEEFRAKEKSQQHLFTKCNLLPGVVELLEKLTKRVSPPIKMALATSADKALFDVKTTQVPNLPSYFAKEYRVFGDDPDLAGSDTKPMPDIFLLALKRLNESCVQHGERPLDANECIVFEDSIAGVEAGRRAGMRVVWVPHKGLAQVCKGREQDVLMGRTEKDGSPPDFNGTSPSSETMSDPLRDEIIRSEDDWAEMIRSLENFQCGTYGIKVSD</sequence>
<evidence type="ECO:0000256" key="1">
    <source>
        <dbReference type="SAM" id="MobiDB-lite"/>
    </source>
</evidence>
<proteinExistence type="predicted"/>
<dbReference type="GO" id="GO:0016791">
    <property type="term" value="F:phosphatase activity"/>
    <property type="evidence" value="ECO:0007669"/>
    <property type="project" value="UniProtKB-ARBA"/>
</dbReference>
<dbReference type="InterPro" id="IPR023198">
    <property type="entry name" value="PGP-like_dom2"/>
</dbReference>
<comment type="caution">
    <text evidence="2">The sequence shown here is derived from an EMBL/GenBank/DDBJ whole genome shotgun (WGS) entry which is preliminary data.</text>
</comment>
<evidence type="ECO:0000313" key="2">
    <source>
        <dbReference type="EMBL" id="KAF2095396.1"/>
    </source>
</evidence>
<dbReference type="PANTHER" id="PTHR18901">
    <property type="entry name" value="2-DEOXYGLUCOSE-6-PHOSPHATE PHOSPHATASE 2"/>
    <property type="match status" value="1"/>
</dbReference>
<protein>
    <submittedName>
        <fullName evidence="2">Haloacid dehalogenase-like hydrolase</fullName>
    </submittedName>
</protein>
<keyword evidence="3" id="KW-1185">Reference proteome</keyword>
<dbReference type="InterPro" id="IPR023214">
    <property type="entry name" value="HAD_sf"/>
</dbReference>